<evidence type="ECO:0000313" key="7">
    <source>
        <dbReference type="EMBL" id="KAK3286708.1"/>
    </source>
</evidence>
<dbReference type="AlphaFoldDB" id="A0AAE0GYU0"/>
<evidence type="ECO:0008006" key="9">
    <source>
        <dbReference type="Google" id="ProtNLM"/>
    </source>
</evidence>
<dbReference type="InterPro" id="IPR042269">
    <property type="entry name" value="Ser_carbopepase_S28_SKS"/>
</dbReference>
<comment type="similarity">
    <text evidence="1">Belongs to the peptidase S28 family.</text>
</comment>
<dbReference type="GO" id="GO:0006508">
    <property type="term" value="P:proteolysis"/>
    <property type="evidence" value="ECO:0007669"/>
    <property type="project" value="UniProtKB-KW"/>
</dbReference>
<evidence type="ECO:0000256" key="1">
    <source>
        <dbReference type="ARBA" id="ARBA00011079"/>
    </source>
</evidence>
<dbReference type="SUPFAM" id="SSF53474">
    <property type="entry name" value="alpha/beta-Hydrolases"/>
    <property type="match status" value="1"/>
</dbReference>
<dbReference type="InterPro" id="IPR029058">
    <property type="entry name" value="AB_hydrolase_fold"/>
</dbReference>
<keyword evidence="4" id="KW-0378">Hydrolase</keyword>
<name>A0AAE0GYU0_9CHLO</name>
<dbReference type="GO" id="GO:0008239">
    <property type="term" value="F:dipeptidyl-peptidase activity"/>
    <property type="evidence" value="ECO:0007669"/>
    <property type="project" value="TreeGrafter"/>
</dbReference>
<dbReference type="PANTHER" id="PTHR11010">
    <property type="entry name" value="PROTEASE S28 PRO-X CARBOXYPEPTIDASE-RELATED"/>
    <property type="match status" value="1"/>
</dbReference>
<dbReference type="PANTHER" id="PTHR11010:SF38">
    <property type="entry name" value="LYSOSOMAL PRO-X CARBOXYPEPTIDASE"/>
    <property type="match status" value="1"/>
</dbReference>
<accession>A0AAE0GYU0</accession>
<keyword evidence="2" id="KW-0645">Protease</keyword>
<evidence type="ECO:0000256" key="6">
    <source>
        <dbReference type="SAM" id="SignalP"/>
    </source>
</evidence>
<keyword evidence="5" id="KW-0325">Glycoprotein</keyword>
<comment type="caution">
    <text evidence="7">The sequence shown here is derived from an EMBL/GenBank/DDBJ whole genome shotgun (WGS) entry which is preliminary data.</text>
</comment>
<evidence type="ECO:0000256" key="4">
    <source>
        <dbReference type="ARBA" id="ARBA00022801"/>
    </source>
</evidence>
<evidence type="ECO:0000256" key="2">
    <source>
        <dbReference type="ARBA" id="ARBA00022670"/>
    </source>
</evidence>
<dbReference type="GO" id="GO:0070008">
    <property type="term" value="F:serine-type exopeptidase activity"/>
    <property type="evidence" value="ECO:0007669"/>
    <property type="project" value="InterPro"/>
</dbReference>
<feature type="signal peptide" evidence="6">
    <location>
        <begin position="1"/>
        <end position="18"/>
    </location>
</feature>
<reference evidence="7 8" key="1">
    <citation type="journal article" date="2015" name="Genome Biol. Evol.">
        <title>Comparative Genomics of a Bacterivorous Green Alga Reveals Evolutionary Causalities and Consequences of Phago-Mixotrophic Mode of Nutrition.</title>
        <authorList>
            <person name="Burns J.A."/>
            <person name="Paasch A."/>
            <person name="Narechania A."/>
            <person name="Kim E."/>
        </authorList>
    </citation>
    <scope>NUCLEOTIDE SEQUENCE [LARGE SCALE GENOMIC DNA]</scope>
    <source>
        <strain evidence="7 8">PLY_AMNH</strain>
    </source>
</reference>
<sequence>MIPCRSLCLAARLSTLLAICVTSLCHPFPTYQEKFFNQTLDHFHPESKATWLQRYLYNDVHWTGSGRLINGCRGPILFYTGNEGDITDFWGVNGFMIETLAPKWGALLVFPEARYFGKSLPFGDASYTAENLVYLSTEQILEDYVKLLNFVKKSVRAAHNCPVVAFGGSYGGTLTTFLRVAYPSVVVGGLASSAPIGYYDKDGWSAHNVTEYTWSDIATGNYAKLSGVFTHPRCLDAIQAASIAIDATPIREVVDAFHVCSAAALGPNVPSELFAYALESLPQMNYPYPIGSRPAWPVRQVCDIMVAAGGSAAELIRAAANVTDTFFGWDGKNCIPALPEGPGGVPGDGPGPGPWGWQSCTENLHEFSARGLRNYSFDLERSARAPCRELFNGTVTPATSALADRFGGYKIPFSGVTNLIWSNGGLDPWHGGGFLPWFPPASGSEAQSNHRIFMPNAAHHLDLRGPHPDDPPDVTNARILEEKVIWGWIVEASKKESPSSAVW</sequence>
<evidence type="ECO:0000313" key="8">
    <source>
        <dbReference type="Proteomes" id="UP001190700"/>
    </source>
</evidence>
<gene>
    <name evidence="7" type="ORF">CYMTET_5751</name>
</gene>
<dbReference type="Gene3D" id="3.40.50.1820">
    <property type="entry name" value="alpha/beta hydrolase"/>
    <property type="match status" value="1"/>
</dbReference>
<dbReference type="InterPro" id="IPR008758">
    <property type="entry name" value="Peptidase_S28"/>
</dbReference>
<feature type="chain" id="PRO_5042012605" description="Lysosomal Pro-X carboxypeptidase" evidence="6">
    <location>
        <begin position="19"/>
        <end position="503"/>
    </location>
</feature>
<dbReference type="EMBL" id="LGRX02001177">
    <property type="protein sequence ID" value="KAK3286708.1"/>
    <property type="molecule type" value="Genomic_DNA"/>
</dbReference>
<organism evidence="7 8">
    <name type="scientific">Cymbomonas tetramitiformis</name>
    <dbReference type="NCBI Taxonomy" id="36881"/>
    <lineage>
        <taxon>Eukaryota</taxon>
        <taxon>Viridiplantae</taxon>
        <taxon>Chlorophyta</taxon>
        <taxon>Pyramimonadophyceae</taxon>
        <taxon>Pyramimonadales</taxon>
        <taxon>Pyramimonadaceae</taxon>
        <taxon>Cymbomonas</taxon>
    </lineage>
</organism>
<dbReference type="Proteomes" id="UP001190700">
    <property type="component" value="Unassembled WGS sequence"/>
</dbReference>
<keyword evidence="3 6" id="KW-0732">Signal</keyword>
<dbReference type="Gene3D" id="1.20.120.980">
    <property type="entry name" value="Serine carboxypeptidase S28, SKS domain"/>
    <property type="match status" value="1"/>
</dbReference>
<protein>
    <recommendedName>
        <fullName evidence="9">Lysosomal Pro-X carboxypeptidase</fullName>
    </recommendedName>
</protein>
<evidence type="ECO:0000256" key="5">
    <source>
        <dbReference type="ARBA" id="ARBA00023180"/>
    </source>
</evidence>
<proteinExistence type="inferred from homology"/>
<dbReference type="Pfam" id="PF05577">
    <property type="entry name" value="Peptidase_S28"/>
    <property type="match status" value="1"/>
</dbReference>
<keyword evidence="8" id="KW-1185">Reference proteome</keyword>
<evidence type="ECO:0000256" key="3">
    <source>
        <dbReference type="ARBA" id="ARBA00022729"/>
    </source>
</evidence>